<evidence type="ECO:0000256" key="2">
    <source>
        <dbReference type="SAM" id="MobiDB-lite"/>
    </source>
</evidence>
<feature type="coiled-coil region" evidence="1">
    <location>
        <begin position="202"/>
        <end position="254"/>
    </location>
</feature>
<evidence type="ECO:0000256" key="1">
    <source>
        <dbReference type="SAM" id="Coils"/>
    </source>
</evidence>
<protein>
    <submittedName>
        <fullName evidence="3">Uncharacterized protein</fullName>
    </submittedName>
</protein>
<dbReference type="Proteomes" id="UP001628179">
    <property type="component" value="Unassembled WGS sequence"/>
</dbReference>
<feature type="compositionally biased region" description="Basic and acidic residues" evidence="2">
    <location>
        <begin position="77"/>
        <end position="90"/>
    </location>
</feature>
<feature type="region of interest" description="Disordered" evidence="2">
    <location>
        <begin position="1"/>
        <end position="90"/>
    </location>
</feature>
<proteinExistence type="predicted"/>
<evidence type="ECO:0000313" key="3">
    <source>
        <dbReference type="EMBL" id="GAB1317402.1"/>
    </source>
</evidence>
<name>A0ABQ0GI15_9PEZI</name>
<dbReference type="EMBL" id="BAAFSV010000004">
    <property type="protein sequence ID" value="GAB1317402.1"/>
    <property type="molecule type" value="Genomic_DNA"/>
</dbReference>
<accession>A0ABQ0GI15</accession>
<sequence>MGTPDDASLVDLGSSRPDGFRERNKRKGMESPSSRPAKRRANISAGTTVASRPDQHQLQSPPPSSPSAVASGASKKSAKDSSKTTKRRVAECEERLVEHKSLTLNQDLRIGSQEDRIAQHAIRIDSLDSRLKSIEENASPSEDLRQSISELTNKQNNRETYIRSVVRQHWSAVQAPFTQDQNRVSDRVDTLSNEVAVQKVRLEDFKKTVDEHSQKVKEANTALSHLESSLTKKIRVERHRISELNAKLDQVEEKLNNDKPPTRSAADGSPSQADFTEVSQLEKRLDHLSARVAKLEKRSGSDLEHQKRQWAAIDDILGRLKTLETDHSELKTTSMVNRAALDERITRQGERLGRQERTSESLRKEVSNVHTELQNSYQSHTPPDYRARQSRQNGPR</sequence>
<feature type="region of interest" description="Disordered" evidence="2">
    <location>
        <begin position="350"/>
        <end position="396"/>
    </location>
</feature>
<comment type="caution">
    <text evidence="3">The sequence shown here is derived from an EMBL/GenBank/DDBJ whole genome shotgun (WGS) entry which is preliminary data.</text>
</comment>
<feature type="region of interest" description="Disordered" evidence="2">
    <location>
        <begin position="254"/>
        <end position="274"/>
    </location>
</feature>
<feature type="compositionally biased region" description="Basic and acidic residues" evidence="2">
    <location>
        <begin position="350"/>
        <end position="367"/>
    </location>
</feature>
<dbReference type="GeneID" id="98178355"/>
<dbReference type="Gene3D" id="1.10.287.1490">
    <property type="match status" value="1"/>
</dbReference>
<dbReference type="RefSeq" id="XP_070919133.1">
    <property type="nucleotide sequence ID" value="XM_071063032.1"/>
</dbReference>
<feature type="compositionally biased region" description="Polar residues" evidence="2">
    <location>
        <begin position="368"/>
        <end position="381"/>
    </location>
</feature>
<reference evidence="3 4" key="1">
    <citation type="submission" date="2024-09" db="EMBL/GenBank/DDBJ databases">
        <title>Itraconazole resistance in Madurella fahalii resulting from another homologue of gene encoding cytochrome P450 14-alpha sterol demethylase (CYP51).</title>
        <authorList>
            <person name="Yoshioka I."/>
            <person name="Fahal A.H."/>
            <person name="Kaneko S."/>
            <person name="Yaguchi T."/>
        </authorList>
    </citation>
    <scope>NUCLEOTIDE SEQUENCE [LARGE SCALE GENOMIC DNA]</scope>
    <source>
        <strain evidence="3 4">IFM 68171</strain>
    </source>
</reference>
<evidence type="ECO:0000313" key="4">
    <source>
        <dbReference type="Proteomes" id="UP001628179"/>
    </source>
</evidence>
<keyword evidence="4" id="KW-1185">Reference proteome</keyword>
<gene>
    <name evidence="3" type="ORF">MFIFM68171_07612</name>
</gene>
<keyword evidence="1" id="KW-0175">Coiled coil</keyword>
<organism evidence="3 4">
    <name type="scientific">Madurella fahalii</name>
    <dbReference type="NCBI Taxonomy" id="1157608"/>
    <lineage>
        <taxon>Eukaryota</taxon>
        <taxon>Fungi</taxon>
        <taxon>Dikarya</taxon>
        <taxon>Ascomycota</taxon>
        <taxon>Pezizomycotina</taxon>
        <taxon>Sordariomycetes</taxon>
        <taxon>Sordariomycetidae</taxon>
        <taxon>Sordariales</taxon>
        <taxon>Sordariales incertae sedis</taxon>
        <taxon>Madurella</taxon>
    </lineage>
</organism>
<feature type="compositionally biased region" description="Low complexity" evidence="2">
    <location>
        <begin position="66"/>
        <end position="75"/>
    </location>
</feature>